<dbReference type="InterPro" id="IPR027443">
    <property type="entry name" value="IPNS-like_sf"/>
</dbReference>
<accession>A0AAD5LM90</accession>
<dbReference type="InterPro" id="IPR044861">
    <property type="entry name" value="IPNS-like_FE2OG_OXY"/>
</dbReference>
<organism evidence="4 5">
    <name type="scientific">Pythium insidiosum</name>
    <name type="common">Pythiosis disease agent</name>
    <dbReference type="NCBI Taxonomy" id="114742"/>
    <lineage>
        <taxon>Eukaryota</taxon>
        <taxon>Sar</taxon>
        <taxon>Stramenopiles</taxon>
        <taxon>Oomycota</taxon>
        <taxon>Peronosporomycetes</taxon>
        <taxon>Pythiales</taxon>
        <taxon>Pythiaceae</taxon>
        <taxon>Pythium</taxon>
    </lineage>
</organism>
<dbReference type="Pfam" id="PF03171">
    <property type="entry name" value="2OG-FeII_Oxy"/>
    <property type="match status" value="1"/>
</dbReference>
<sequence length="346" mass="39335">MAASSSDDSVHSESVTRVVEQIAAAAEEWGFFYISNHGVTVEDVTRFKDNMRAFFRLPKELKKTISRHATNSRGYFDNELTKNKVDWKEGLDFGGQQEDGPPASSGIRRMGDDENQWLDEMALPGFHAEMREYFDRMEHISQRLITAFALALGKPASYLDEFFTSTDSTGAIKRANSSFLRLNYYPVAPDPDKSMGVHHHTDAGAVTVLLQDDDVASLQVLHRPTQEWHLIPPRPGTFVINIGDMLQVWSNDRFVAPLHRVLANGRSERFSAPFFYNPSYDARFSAPFFYNPSYDAVIEPVPTEAADGSTKAARYQPFSWFDFRLRRFQGDYADHGEEVQIAHFRV</sequence>
<dbReference type="EMBL" id="JAKCXM010000034">
    <property type="protein sequence ID" value="KAJ0406262.1"/>
    <property type="molecule type" value="Genomic_DNA"/>
</dbReference>
<evidence type="ECO:0000256" key="2">
    <source>
        <dbReference type="SAM" id="MobiDB-lite"/>
    </source>
</evidence>
<dbReference type="AlphaFoldDB" id="A0AAD5LM90"/>
<feature type="region of interest" description="Disordered" evidence="2">
    <location>
        <begin position="90"/>
        <end position="110"/>
    </location>
</feature>
<dbReference type="SUPFAM" id="SSF51197">
    <property type="entry name" value="Clavaminate synthase-like"/>
    <property type="match status" value="1"/>
</dbReference>
<dbReference type="InterPro" id="IPR050231">
    <property type="entry name" value="Iron_ascorbate_oxido_reductase"/>
</dbReference>
<dbReference type="Gene3D" id="2.60.120.330">
    <property type="entry name" value="B-lactam Antibiotic, Isopenicillin N Synthase, Chain"/>
    <property type="match status" value="2"/>
</dbReference>
<keyword evidence="1" id="KW-0479">Metal-binding</keyword>
<keyword evidence="1" id="KW-0408">Iron</keyword>
<dbReference type="GO" id="GO:0016491">
    <property type="term" value="F:oxidoreductase activity"/>
    <property type="evidence" value="ECO:0007669"/>
    <property type="project" value="UniProtKB-KW"/>
</dbReference>
<proteinExistence type="inferred from homology"/>
<dbReference type="InterPro" id="IPR026992">
    <property type="entry name" value="DIOX_N"/>
</dbReference>
<name>A0AAD5LM90_PYTIN</name>
<dbReference type="PRINTS" id="PR00682">
    <property type="entry name" value="IPNSYNTHASE"/>
</dbReference>
<feature type="domain" description="Fe2OG dioxygenase" evidence="3">
    <location>
        <begin position="174"/>
        <end position="278"/>
    </location>
</feature>
<evidence type="ECO:0000259" key="3">
    <source>
        <dbReference type="PROSITE" id="PS51471"/>
    </source>
</evidence>
<evidence type="ECO:0000256" key="1">
    <source>
        <dbReference type="RuleBase" id="RU003682"/>
    </source>
</evidence>
<dbReference type="PROSITE" id="PS51471">
    <property type="entry name" value="FE2OG_OXY"/>
    <property type="match status" value="1"/>
</dbReference>
<protein>
    <recommendedName>
        <fullName evidence="3">Fe2OG dioxygenase domain-containing protein</fullName>
    </recommendedName>
</protein>
<evidence type="ECO:0000313" key="4">
    <source>
        <dbReference type="EMBL" id="KAJ0406262.1"/>
    </source>
</evidence>
<comment type="similarity">
    <text evidence="1">Belongs to the iron/ascorbate-dependent oxidoreductase family.</text>
</comment>
<dbReference type="GO" id="GO:0046872">
    <property type="term" value="F:metal ion binding"/>
    <property type="evidence" value="ECO:0007669"/>
    <property type="project" value="UniProtKB-KW"/>
</dbReference>
<evidence type="ECO:0000313" key="5">
    <source>
        <dbReference type="Proteomes" id="UP001209570"/>
    </source>
</evidence>
<dbReference type="FunFam" id="2.60.120.330:FF:000012">
    <property type="entry name" value="Gibberellin 20 oxidase 1"/>
    <property type="match status" value="1"/>
</dbReference>
<dbReference type="InterPro" id="IPR005123">
    <property type="entry name" value="Oxoglu/Fe-dep_dioxygenase_dom"/>
</dbReference>
<keyword evidence="1" id="KW-0560">Oxidoreductase</keyword>
<keyword evidence="5" id="KW-1185">Reference proteome</keyword>
<comment type="caution">
    <text evidence="4">The sequence shown here is derived from an EMBL/GenBank/DDBJ whole genome shotgun (WGS) entry which is preliminary data.</text>
</comment>
<dbReference type="Proteomes" id="UP001209570">
    <property type="component" value="Unassembled WGS sequence"/>
</dbReference>
<reference evidence="4" key="1">
    <citation type="submission" date="2021-12" db="EMBL/GenBank/DDBJ databases">
        <title>Prjna785345.</title>
        <authorList>
            <person name="Rujirawat T."/>
            <person name="Krajaejun T."/>
        </authorList>
    </citation>
    <scope>NUCLEOTIDE SEQUENCE</scope>
    <source>
        <strain evidence="4">Pi057C3</strain>
    </source>
</reference>
<gene>
    <name evidence="4" type="ORF">P43SY_007050</name>
</gene>
<dbReference type="PANTHER" id="PTHR47990">
    <property type="entry name" value="2-OXOGLUTARATE (2OG) AND FE(II)-DEPENDENT OXYGENASE SUPERFAMILY PROTEIN-RELATED"/>
    <property type="match status" value="1"/>
</dbReference>
<dbReference type="Pfam" id="PF14226">
    <property type="entry name" value="DIOX_N"/>
    <property type="match status" value="1"/>
</dbReference>